<dbReference type="PANTHER" id="PTHR22792">
    <property type="entry name" value="LUPUS LA PROTEIN-RELATED"/>
    <property type="match status" value="1"/>
</dbReference>
<evidence type="ECO:0000313" key="7">
    <source>
        <dbReference type="EMBL" id="CCI39653.1"/>
    </source>
</evidence>
<dbReference type="AlphaFoldDB" id="A0A024FZA4"/>
<dbReference type="PANTHER" id="PTHR22792:SF132">
    <property type="entry name" value="LA-RELATED PROTEIN 1"/>
    <property type="match status" value="1"/>
</dbReference>
<dbReference type="InParanoid" id="A0A024FZA4"/>
<proteinExistence type="predicted"/>
<dbReference type="PROSITE" id="PS50961">
    <property type="entry name" value="HTH_LA"/>
    <property type="match status" value="1"/>
</dbReference>
<dbReference type="InterPro" id="IPR002344">
    <property type="entry name" value="Lupus_La"/>
</dbReference>
<sequence length="522" mass="59410">MTSSTLSPEAQVKRQVEFYFSDSNFRRDRFLKEEVTKHQDGFIPFSVMFTFKKLAALTTDPAVLQKAIEESDSLEMNESKDAIRRKSPLPEVDDSPERTLVFVGLGKDVPTIDEVKQSFEKLPVTPMFIWRKVDSFTRYRNGMIHVEFDTKEQMEEVEKNAEEISILGNRPQIMRLTEYKKLSANDKKEFQKSVVAMLIAKQVPVKERSEIMDVLDIIWKENKKIKPRVKYVQETQELYLMFSQVSLAKDFLEASTKTAVVIDDTTLSFELITDKDAILARPRLKKEKISNKRQRENSSSVSGKKICITNLANGVRLNDIKTLVSSVLDEDQRSPYITYTGLTNASFVIRDTEKALAIYKKLCALSDGSATLHGQKAQFSMIEPNEDDAGEVSYENGLLVHFEGVNGEGICRDEIKKSINEALGHADDGSNPPVAYIQYQTGDSSGNLRFTAAEAASRAVRLITSEGVQVNESQTLTQARLLDGEEEKKFWTELQQFRSKRFTDLHQKKKQNFRKGGYRGRK</sequence>
<dbReference type="Gene3D" id="3.30.70.330">
    <property type="match status" value="1"/>
</dbReference>
<feature type="domain" description="HTH La-type RNA-binding" evidence="5">
    <location>
        <begin position="2"/>
        <end position="93"/>
    </location>
</feature>
<dbReference type="Proteomes" id="UP000053237">
    <property type="component" value="Unassembled WGS sequence"/>
</dbReference>
<dbReference type="Pfam" id="PF08777">
    <property type="entry name" value="RRM_3"/>
    <property type="match status" value="1"/>
</dbReference>
<dbReference type="InterPro" id="IPR014886">
    <property type="entry name" value="La_xRRM"/>
</dbReference>
<dbReference type="GO" id="GO:0003723">
    <property type="term" value="F:RNA binding"/>
    <property type="evidence" value="ECO:0007669"/>
    <property type="project" value="UniProtKB-UniRule"/>
</dbReference>
<evidence type="ECO:0000259" key="6">
    <source>
        <dbReference type="PROSITE" id="PS51939"/>
    </source>
</evidence>
<keyword evidence="3" id="KW-0539">Nucleus</keyword>
<feature type="domain" description="XRRM" evidence="6">
    <location>
        <begin position="393"/>
        <end position="522"/>
    </location>
</feature>
<dbReference type="InterPro" id="IPR045180">
    <property type="entry name" value="La_dom_prot"/>
</dbReference>
<dbReference type="InterPro" id="IPR036390">
    <property type="entry name" value="WH_DNA-bd_sf"/>
</dbReference>
<evidence type="ECO:0000256" key="4">
    <source>
        <dbReference type="PROSITE-ProRule" id="PRU00332"/>
    </source>
</evidence>
<dbReference type="GO" id="GO:0005737">
    <property type="term" value="C:cytoplasm"/>
    <property type="evidence" value="ECO:0007669"/>
    <property type="project" value="UniProtKB-ARBA"/>
</dbReference>
<dbReference type="CDD" id="cd07323">
    <property type="entry name" value="LAM"/>
    <property type="match status" value="1"/>
</dbReference>
<keyword evidence="8" id="KW-1185">Reference proteome</keyword>
<dbReference type="PROSITE" id="PS51939">
    <property type="entry name" value="XRRM"/>
    <property type="match status" value="1"/>
</dbReference>
<evidence type="ECO:0000256" key="2">
    <source>
        <dbReference type="ARBA" id="ARBA00022884"/>
    </source>
</evidence>
<evidence type="ECO:0000256" key="3">
    <source>
        <dbReference type="ARBA" id="ARBA00023242"/>
    </source>
</evidence>
<evidence type="ECO:0000259" key="5">
    <source>
        <dbReference type="PROSITE" id="PS50961"/>
    </source>
</evidence>
<dbReference type="EMBL" id="CAIX01000003">
    <property type="protein sequence ID" value="CCI39653.1"/>
    <property type="molecule type" value="Genomic_DNA"/>
</dbReference>
<accession>A0A024FZA4</accession>
<dbReference type="PRINTS" id="PR00302">
    <property type="entry name" value="LUPUSLA"/>
</dbReference>
<dbReference type="Gene3D" id="1.10.10.10">
    <property type="entry name" value="Winged helix-like DNA-binding domain superfamily/Winged helix DNA-binding domain"/>
    <property type="match status" value="1"/>
</dbReference>
<comment type="caution">
    <text evidence="7">The sequence shown here is derived from an EMBL/GenBank/DDBJ whole genome shotgun (WGS) entry which is preliminary data.</text>
</comment>
<dbReference type="STRING" id="65357.A0A024FZA4"/>
<protein>
    <submittedName>
        <fullName evidence="7">Uncharacterized protein</fullName>
    </submittedName>
</protein>
<dbReference type="GO" id="GO:1990904">
    <property type="term" value="C:ribonucleoprotein complex"/>
    <property type="evidence" value="ECO:0007669"/>
    <property type="project" value="UniProtKB-UniRule"/>
</dbReference>
<dbReference type="InterPro" id="IPR006630">
    <property type="entry name" value="La_HTH"/>
</dbReference>
<dbReference type="GO" id="GO:0006396">
    <property type="term" value="P:RNA processing"/>
    <property type="evidence" value="ECO:0007669"/>
    <property type="project" value="InterPro"/>
</dbReference>
<dbReference type="OrthoDB" id="439993at2759"/>
<comment type="subcellular location">
    <subcellularLocation>
        <location evidence="1">Nucleus</location>
    </subcellularLocation>
</comment>
<dbReference type="GO" id="GO:0005634">
    <property type="term" value="C:nucleus"/>
    <property type="evidence" value="ECO:0007669"/>
    <property type="project" value="UniProtKB-SubCell"/>
</dbReference>
<organism evidence="7 8">
    <name type="scientific">Albugo candida</name>
    <dbReference type="NCBI Taxonomy" id="65357"/>
    <lineage>
        <taxon>Eukaryota</taxon>
        <taxon>Sar</taxon>
        <taxon>Stramenopiles</taxon>
        <taxon>Oomycota</taxon>
        <taxon>Peronosporomycetes</taxon>
        <taxon>Albuginales</taxon>
        <taxon>Albuginaceae</taxon>
        <taxon>Albugo</taxon>
    </lineage>
</organism>
<evidence type="ECO:0000313" key="8">
    <source>
        <dbReference type="Proteomes" id="UP000053237"/>
    </source>
</evidence>
<dbReference type="InterPro" id="IPR036388">
    <property type="entry name" value="WH-like_DNA-bd_sf"/>
</dbReference>
<evidence type="ECO:0000256" key="1">
    <source>
        <dbReference type="ARBA" id="ARBA00004123"/>
    </source>
</evidence>
<dbReference type="SMART" id="SM00715">
    <property type="entry name" value="LA"/>
    <property type="match status" value="1"/>
</dbReference>
<keyword evidence="2 4" id="KW-0694">RNA-binding</keyword>
<gene>
    <name evidence="7" type="ORF">BN9_004360</name>
</gene>
<dbReference type="SUPFAM" id="SSF46785">
    <property type="entry name" value="Winged helix' DNA-binding domain"/>
    <property type="match status" value="1"/>
</dbReference>
<reference evidence="7 8" key="1">
    <citation type="submission" date="2012-05" db="EMBL/GenBank/DDBJ databases">
        <title>Recombination and specialization in a pathogen metapopulation.</title>
        <authorList>
            <person name="Gardiner A."/>
            <person name="Kemen E."/>
            <person name="Schultz-Larsen T."/>
            <person name="MacLean D."/>
            <person name="Van Oosterhout C."/>
            <person name="Jones J.D.G."/>
        </authorList>
    </citation>
    <scope>NUCLEOTIDE SEQUENCE [LARGE SCALE GENOMIC DNA]</scope>
    <source>
        <strain evidence="7 8">Ac Nc2</strain>
    </source>
</reference>
<dbReference type="Pfam" id="PF05383">
    <property type="entry name" value="La"/>
    <property type="match status" value="1"/>
</dbReference>
<dbReference type="InterPro" id="IPR012677">
    <property type="entry name" value="Nucleotide-bd_a/b_plait_sf"/>
</dbReference>
<name>A0A024FZA4_9STRA</name>